<comment type="caution">
    <text evidence="6">The sequence shown here is derived from an EMBL/GenBank/DDBJ whole genome shotgun (WGS) entry which is preliminary data.</text>
</comment>
<feature type="region of interest" description="Disordered" evidence="4">
    <location>
        <begin position="1"/>
        <end position="41"/>
    </location>
</feature>
<dbReference type="GO" id="GO:0016020">
    <property type="term" value="C:membrane"/>
    <property type="evidence" value="ECO:0007669"/>
    <property type="project" value="UniProtKB-SubCell"/>
</dbReference>
<accession>A0A8T0UUE9</accession>
<dbReference type="InterPro" id="IPR028144">
    <property type="entry name" value="CYSTM_dom"/>
</dbReference>
<evidence type="ECO:0000256" key="3">
    <source>
        <dbReference type="ARBA" id="ARBA00023136"/>
    </source>
</evidence>
<feature type="compositionally biased region" description="Polar residues" evidence="4">
    <location>
        <begin position="1"/>
        <end position="11"/>
    </location>
</feature>
<feature type="compositionally biased region" description="Basic residues" evidence="4">
    <location>
        <begin position="30"/>
        <end position="41"/>
    </location>
</feature>
<evidence type="ECO:0000256" key="4">
    <source>
        <dbReference type="SAM" id="MobiDB-lite"/>
    </source>
</evidence>
<evidence type="ECO:0000259" key="5">
    <source>
        <dbReference type="Pfam" id="PF12734"/>
    </source>
</evidence>
<dbReference type="Pfam" id="PF12734">
    <property type="entry name" value="CYSTM"/>
    <property type="match status" value="1"/>
</dbReference>
<dbReference type="Proteomes" id="UP000823388">
    <property type="component" value="Chromosome 3K"/>
</dbReference>
<name>A0A8T0UUE9_PANVG</name>
<comment type="subcellular location">
    <subcellularLocation>
        <location evidence="1">Membrane</location>
    </subcellularLocation>
</comment>
<keyword evidence="7" id="KW-1185">Reference proteome</keyword>
<protein>
    <recommendedName>
        <fullName evidence="5">Cysteine-rich transmembrane domain-containing protein</fullName>
    </recommendedName>
</protein>
<evidence type="ECO:0000256" key="1">
    <source>
        <dbReference type="ARBA" id="ARBA00004370"/>
    </source>
</evidence>
<evidence type="ECO:0000313" key="7">
    <source>
        <dbReference type="Proteomes" id="UP000823388"/>
    </source>
</evidence>
<feature type="domain" description="Cysteine-rich transmembrane" evidence="5">
    <location>
        <begin position="48"/>
        <end position="72"/>
    </location>
</feature>
<comment type="similarity">
    <text evidence="2">Belongs to the CYSTM1 family.</text>
</comment>
<dbReference type="EMBL" id="CM029041">
    <property type="protein sequence ID" value="KAG2627942.1"/>
    <property type="molecule type" value="Genomic_DNA"/>
</dbReference>
<organism evidence="6 7">
    <name type="scientific">Panicum virgatum</name>
    <name type="common">Blackwell switchgrass</name>
    <dbReference type="NCBI Taxonomy" id="38727"/>
    <lineage>
        <taxon>Eukaryota</taxon>
        <taxon>Viridiplantae</taxon>
        <taxon>Streptophyta</taxon>
        <taxon>Embryophyta</taxon>
        <taxon>Tracheophyta</taxon>
        <taxon>Spermatophyta</taxon>
        <taxon>Magnoliopsida</taxon>
        <taxon>Liliopsida</taxon>
        <taxon>Poales</taxon>
        <taxon>Poaceae</taxon>
        <taxon>PACMAD clade</taxon>
        <taxon>Panicoideae</taxon>
        <taxon>Panicodae</taxon>
        <taxon>Paniceae</taxon>
        <taxon>Panicinae</taxon>
        <taxon>Panicum</taxon>
        <taxon>Panicum sect. Hiantes</taxon>
    </lineage>
</organism>
<dbReference type="AlphaFoldDB" id="A0A8T0UUE9"/>
<gene>
    <name evidence="6" type="ORF">PVAP13_3KG266101</name>
</gene>
<reference evidence="6" key="1">
    <citation type="submission" date="2020-05" db="EMBL/GenBank/DDBJ databases">
        <title>WGS assembly of Panicum virgatum.</title>
        <authorList>
            <person name="Lovell J.T."/>
            <person name="Jenkins J."/>
            <person name="Shu S."/>
            <person name="Juenger T.E."/>
            <person name="Schmutz J."/>
        </authorList>
    </citation>
    <scope>NUCLEOTIDE SEQUENCE</scope>
    <source>
        <strain evidence="6">AP13</strain>
    </source>
</reference>
<sequence length="73" mass="7837">MDSSNANRSQSQPPPGYPRLDDAEQQGGGGRRKKKGCCGPRRRAATAKRGEASFIEGCIAALCCCWLCELCCD</sequence>
<keyword evidence="3" id="KW-0472">Membrane</keyword>
<proteinExistence type="inferred from homology"/>
<evidence type="ECO:0000313" key="6">
    <source>
        <dbReference type="EMBL" id="KAG2627942.1"/>
    </source>
</evidence>
<evidence type="ECO:0000256" key="2">
    <source>
        <dbReference type="ARBA" id="ARBA00009444"/>
    </source>
</evidence>